<evidence type="ECO:0000313" key="4">
    <source>
        <dbReference type="EMBL" id="KAK1396406.1"/>
    </source>
</evidence>
<keyword evidence="2" id="KW-0325">Glycoprotein</keyword>
<evidence type="ECO:0000256" key="2">
    <source>
        <dbReference type="ARBA" id="ARBA00023180"/>
    </source>
</evidence>
<reference evidence="4" key="2">
    <citation type="submission" date="2023-05" db="EMBL/GenBank/DDBJ databases">
        <authorList>
            <person name="Schelkunov M.I."/>
        </authorList>
    </citation>
    <scope>NUCLEOTIDE SEQUENCE</scope>
    <source>
        <strain evidence="4">Hsosn_3</strain>
        <tissue evidence="4">Leaf</tissue>
    </source>
</reference>
<dbReference type="SUPFAM" id="SSF51110">
    <property type="entry name" value="alpha-D-mannose-specific plant lectins"/>
    <property type="match status" value="1"/>
</dbReference>
<keyword evidence="1" id="KW-0732">Signal</keyword>
<organism evidence="4 5">
    <name type="scientific">Heracleum sosnowskyi</name>
    <dbReference type="NCBI Taxonomy" id="360622"/>
    <lineage>
        <taxon>Eukaryota</taxon>
        <taxon>Viridiplantae</taxon>
        <taxon>Streptophyta</taxon>
        <taxon>Embryophyta</taxon>
        <taxon>Tracheophyta</taxon>
        <taxon>Spermatophyta</taxon>
        <taxon>Magnoliopsida</taxon>
        <taxon>eudicotyledons</taxon>
        <taxon>Gunneridae</taxon>
        <taxon>Pentapetalae</taxon>
        <taxon>asterids</taxon>
        <taxon>campanulids</taxon>
        <taxon>Apiales</taxon>
        <taxon>Apiaceae</taxon>
        <taxon>Apioideae</taxon>
        <taxon>apioid superclade</taxon>
        <taxon>Tordylieae</taxon>
        <taxon>Tordyliinae</taxon>
        <taxon>Heracleum</taxon>
    </lineage>
</organism>
<protein>
    <recommendedName>
        <fullName evidence="3">Bulb-type lectin domain-containing protein</fullName>
    </recommendedName>
</protein>
<feature type="domain" description="Bulb-type lectin" evidence="3">
    <location>
        <begin position="1"/>
        <end position="116"/>
    </location>
</feature>
<comment type="caution">
    <text evidence="4">The sequence shown here is derived from an EMBL/GenBank/DDBJ whole genome shotgun (WGS) entry which is preliminary data.</text>
</comment>
<reference evidence="4" key="1">
    <citation type="submission" date="2023-02" db="EMBL/GenBank/DDBJ databases">
        <title>Genome of toxic invasive species Heracleum sosnowskyi carries increased number of genes despite the absence of recent whole-genome duplications.</title>
        <authorList>
            <person name="Schelkunov M."/>
            <person name="Shtratnikova V."/>
            <person name="Makarenko M."/>
            <person name="Klepikova A."/>
            <person name="Omelchenko D."/>
            <person name="Novikova G."/>
            <person name="Obukhova E."/>
            <person name="Bogdanov V."/>
            <person name="Penin A."/>
            <person name="Logacheva M."/>
        </authorList>
    </citation>
    <scope>NUCLEOTIDE SEQUENCE</scope>
    <source>
        <strain evidence="4">Hsosn_3</strain>
        <tissue evidence="4">Leaf</tissue>
    </source>
</reference>
<dbReference type="PROSITE" id="PS50927">
    <property type="entry name" value="BULB_LECTIN"/>
    <property type="match status" value="1"/>
</dbReference>
<evidence type="ECO:0000256" key="1">
    <source>
        <dbReference type="ARBA" id="ARBA00022729"/>
    </source>
</evidence>
<dbReference type="InterPro" id="IPR001480">
    <property type="entry name" value="Bulb-type_lectin_dom"/>
</dbReference>
<name>A0AAD8N591_9APIA</name>
<dbReference type="Proteomes" id="UP001237642">
    <property type="component" value="Unassembled WGS sequence"/>
</dbReference>
<proteinExistence type="predicted"/>
<sequence length="165" mass="18642">MVTPSHQLVESSNLEFSAQAVQQIDILASGTRKYRKGQFVWVANRDRPLMNTSGVVLIDGNGITILQRANSTDGIVWRANTSRYMKNPVSSGNYDKEDRNCGMKHCFLHIKGNVTSGAIYYNNSESSLADERSPGCTYRMKHLRESCEQLDEPVILQKKRNMLIE</sequence>
<accession>A0AAD8N591</accession>
<gene>
    <name evidence="4" type="ORF">POM88_006269</name>
</gene>
<keyword evidence="5" id="KW-1185">Reference proteome</keyword>
<evidence type="ECO:0000313" key="5">
    <source>
        <dbReference type="Proteomes" id="UP001237642"/>
    </source>
</evidence>
<dbReference type="InterPro" id="IPR036426">
    <property type="entry name" value="Bulb-type_lectin_dom_sf"/>
</dbReference>
<dbReference type="EMBL" id="JAUIZM010000002">
    <property type="protein sequence ID" value="KAK1396406.1"/>
    <property type="molecule type" value="Genomic_DNA"/>
</dbReference>
<evidence type="ECO:0000259" key="3">
    <source>
        <dbReference type="PROSITE" id="PS50927"/>
    </source>
</evidence>
<dbReference type="AlphaFoldDB" id="A0AAD8N591"/>